<keyword evidence="2 3" id="KW-0040">ANK repeat</keyword>
<dbReference type="Pfam" id="PF13637">
    <property type="entry name" value="Ank_4"/>
    <property type="match status" value="1"/>
</dbReference>
<dbReference type="EMBL" id="OU015566">
    <property type="protein sequence ID" value="CAG5105077.1"/>
    <property type="molecule type" value="Genomic_DNA"/>
</dbReference>
<dbReference type="PROSITE" id="PS50088">
    <property type="entry name" value="ANK_REPEAT"/>
    <property type="match status" value="2"/>
</dbReference>
<proteinExistence type="predicted"/>
<dbReference type="SMART" id="SM00248">
    <property type="entry name" value="ANK"/>
    <property type="match status" value="3"/>
</dbReference>
<feature type="repeat" description="ANK" evidence="3">
    <location>
        <begin position="47"/>
        <end position="79"/>
    </location>
</feature>
<evidence type="ECO:0000313" key="5">
    <source>
        <dbReference type="Proteomes" id="UP001158576"/>
    </source>
</evidence>
<evidence type="ECO:0000256" key="3">
    <source>
        <dbReference type="PROSITE-ProRule" id="PRU00023"/>
    </source>
</evidence>
<keyword evidence="1" id="KW-0677">Repeat</keyword>
<dbReference type="SUPFAM" id="SSF48403">
    <property type="entry name" value="Ankyrin repeat"/>
    <property type="match status" value="1"/>
</dbReference>
<evidence type="ECO:0000313" key="4">
    <source>
        <dbReference type="EMBL" id="CAG5105077.1"/>
    </source>
</evidence>
<dbReference type="Gene3D" id="1.25.40.20">
    <property type="entry name" value="Ankyrin repeat-containing domain"/>
    <property type="match status" value="1"/>
</dbReference>
<dbReference type="Proteomes" id="UP001158576">
    <property type="component" value="Chromosome 1"/>
</dbReference>
<keyword evidence="5" id="KW-1185">Reference proteome</keyword>
<protein>
    <submittedName>
        <fullName evidence="4">Oidioi.mRNA.OKI2018_I69.chr1.g1812.t1.cds</fullName>
    </submittedName>
</protein>
<evidence type="ECO:0000256" key="2">
    <source>
        <dbReference type="ARBA" id="ARBA00023043"/>
    </source>
</evidence>
<dbReference type="InterPro" id="IPR002110">
    <property type="entry name" value="Ankyrin_rpt"/>
</dbReference>
<dbReference type="PANTHER" id="PTHR24171:SF9">
    <property type="entry name" value="ANKYRIN REPEAT DOMAIN-CONTAINING PROTEIN 39"/>
    <property type="match status" value="1"/>
</dbReference>
<accession>A0ABN7STA9</accession>
<name>A0ABN7STA9_OIKDI</name>
<dbReference type="PANTHER" id="PTHR24171">
    <property type="entry name" value="ANKYRIN REPEAT DOMAIN-CONTAINING PROTEIN 39-RELATED"/>
    <property type="match status" value="1"/>
</dbReference>
<feature type="repeat" description="ANK" evidence="3">
    <location>
        <begin position="80"/>
        <end position="112"/>
    </location>
</feature>
<dbReference type="InterPro" id="IPR036770">
    <property type="entry name" value="Ankyrin_rpt-contain_sf"/>
</dbReference>
<organism evidence="4 5">
    <name type="scientific">Oikopleura dioica</name>
    <name type="common">Tunicate</name>
    <dbReference type="NCBI Taxonomy" id="34765"/>
    <lineage>
        <taxon>Eukaryota</taxon>
        <taxon>Metazoa</taxon>
        <taxon>Chordata</taxon>
        <taxon>Tunicata</taxon>
        <taxon>Appendicularia</taxon>
        <taxon>Copelata</taxon>
        <taxon>Oikopleuridae</taxon>
        <taxon>Oikopleura</taxon>
    </lineage>
</organism>
<dbReference type="PROSITE" id="PS50297">
    <property type="entry name" value="ANK_REP_REGION"/>
    <property type="match status" value="2"/>
</dbReference>
<reference evidence="4 5" key="1">
    <citation type="submission" date="2021-04" db="EMBL/GenBank/DDBJ databases">
        <authorList>
            <person name="Bliznina A."/>
        </authorList>
    </citation>
    <scope>NUCLEOTIDE SEQUENCE [LARGE SCALE GENOMIC DNA]</scope>
</reference>
<evidence type="ECO:0000256" key="1">
    <source>
        <dbReference type="ARBA" id="ARBA00022737"/>
    </source>
</evidence>
<sequence>MVKVAVLMSSLVAANKPIFKAVMENDAAKVRELIAAGQDINEQMLGSLQSPLMASCLGGHLEVAKALLELGADVTVPEMDGYTPMHGAAFQGRAELVKALLDHGVPISGTEHKDGYAPFHRACWGGEERHSQTVQGSVHG</sequence>
<gene>
    <name evidence="4" type="ORF">OKIOD_LOCUS10577</name>
</gene>